<evidence type="ECO:0008006" key="3">
    <source>
        <dbReference type="Google" id="ProtNLM"/>
    </source>
</evidence>
<proteinExistence type="predicted"/>
<evidence type="ECO:0000313" key="2">
    <source>
        <dbReference type="EMBL" id="SVB61509.1"/>
    </source>
</evidence>
<keyword evidence="1" id="KW-1133">Transmembrane helix</keyword>
<accession>A0A382FFU1</accession>
<evidence type="ECO:0000256" key="1">
    <source>
        <dbReference type="SAM" id="Phobius"/>
    </source>
</evidence>
<feature type="transmembrane region" description="Helical" evidence="1">
    <location>
        <begin position="148"/>
        <end position="168"/>
    </location>
</feature>
<protein>
    <recommendedName>
        <fullName evidence="3">DUF4175 domain-containing protein</fullName>
    </recommendedName>
</protein>
<dbReference type="EMBL" id="UINC01049567">
    <property type="protein sequence ID" value="SVB61509.1"/>
    <property type="molecule type" value="Genomic_DNA"/>
</dbReference>
<feature type="non-terminal residue" evidence="2">
    <location>
        <position position="381"/>
    </location>
</feature>
<reference evidence="2" key="1">
    <citation type="submission" date="2018-05" db="EMBL/GenBank/DDBJ databases">
        <authorList>
            <person name="Lanie J.A."/>
            <person name="Ng W.-L."/>
            <person name="Kazmierczak K.M."/>
            <person name="Andrzejewski T.M."/>
            <person name="Davidsen T.M."/>
            <person name="Wayne K.J."/>
            <person name="Tettelin H."/>
            <person name="Glass J.I."/>
            <person name="Rusch D."/>
            <person name="Podicherti R."/>
            <person name="Tsui H.-C.T."/>
            <person name="Winkler M.E."/>
        </authorList>
    </citation>
    <scope>NUCLEOTIDE SEQUENCE</scope>
</reference>
<feature type="transmembrane region" description="Helical" evidence="1">
    <location>
        <begin position="28"/>
        <end position="50"/>
    </location>
</feature>
<organism evidence="2">
    <name type="scientific">marine metagenome</name>
    <dbReference type="NCBI Taxonomy" id="408172"/>
    <lineage>
        <taxon>unclassified sequences</taxon>
        <taxon>metagenomes</taxon>
        <taxon>ecological metagenomes</taxon>
    </lineage>
</organism>
<dbReference type="AlphaFoldDB" id="A0A382FFU1"/>
<gene>
    <name evidence="2" type="ORF">METZ01_LOCUS214363</name>
</gene>
<sequence>MRDSDRRLARNRISDVVRGVRWRWRTRLILRGSLWALGLTGLVVFLSALALEQMRFSPEWVVGLRALTWVTLALSTYFFLIRPLLRRVTNNQVALYLEENEPSLEHSVVSALDQGKDASPDLAQRVVEVALERTKKVEYGRRLEQSKLYRFAGALTAIVLLVLSSALLGPEHLRHGLSALLLPAVDAAEVNPYAISVTPEDVTIPRNSDQIVEAVLAGFDAPEASIFVRGASEQSFRRLSMLPGLEGGYEVMLVAVAEETEYFIESTGVRSATFTIEVAALPYVGRMDLTYYYPSYTGLPARTVEDGGDVVALPGTVVELRIDPTMPTPLGQLLLDSEPAGELTQQEDGTFVTRFTIGTNDFYSIELARESGEFVPASPEY</sequence>
<feature type="transmembrane region" description="Helical" evidence="1">
    <location>
        <begin position="62"/>
        <end position="81"/>
    </location>
</feature>
<keyword evidence="1" id="KW-0472">Membrane</keyword>
<name>A0A382FFU1_9ZZZZ</name>
<keyword evidence="1" id="KW-0812">Transmembrane</keyword>